<reference evidence="1 2" key="1">
    <citation type="submission" date="2019-02" db="EMBL/GenBank/DDBJ databases">
        <title>Prokaryotic population dynamics and viral predation in marine succession experiment using metagenomics: the confinement effect.</title>
        <authorList>
            <person name="Haro-Moreno J.M."/>
            <person name="Rodriguez-Valera F."/>
            <person name="Lopez-Perez M."/>
        </authorList>
    </citation>
    <scope>NUCLEOTIDE SEQUENCE [LARGE SCALE GENOMIC DNA]</scope>
    <source>
        <strain evidence="1">MED-G169</strain>
    </source>
</reference>
<dbReference type="EMBL" id="SHBO01000011">
    <property type="protein sequence ID" value="RZO07598.1"/>
    <property type="molecule type" value="Genomic_DNA"/>
</dbReference>
<dbReference type="AlphaFoldDB" id="A0A520LMW7"/>
<evidence type="ECO:0000313" key="2">
    <source>
        <dbReference type="Proteomes" id="UP000318148"/>
    </source>
</evidence>
<gene>
    <name evidence="1" type="ORF">EVB02_01450</name>
</gene>
<dbReference type="InterPro" id="IPR012658">
    <property type="entry name" value="YheV"/>
</dbReference>
<dbReference type="Proteomes" id="UP000318148">
    <property type="component" value="Unassembled WGS sequence"/>
</dbReference>
<proteinExistence type="predicted"/>
<comment type="caution">
    <text evidence="1">The sequence shown here is derived from an EMBL/GenBank/DDBJ whole genome shotgun (WGS) entry which is preliminary data.</text>
</comment>
<dbReference type="Pfam" id="PF09526">
    <property type="entry name" value="DUF2387"/>
    <property type="match status" value="1"/>
</dbReference>
<feature type="non-terminal residue" evidence="1">
    <location>
        <position position="55"/>
    </location>
</feature>
<protein>
    <submittedName>
        <fullName evidence="1">YheV family putative metal-binding protein</fullName>
    </submittedName>
</protein>
<evidence type="ECO:0000313" key="1">
    <source>
        <dbReference type="EMBL" id="RZO07598.1"/>
    </source>
</evidence>
<dbReference type="NCBIfam" id="TIGR02443">
    <property type="entry name" value="YheV family putative zinc ribbon protein"/>
    <property type="match status" value="1"/>
</dbReference>
<sequence length="55" mass="6287">MKFSTKKRFIAGVVCPKCGLLDKLVTYSKDNVNYRECVVCSFKDEIRISSLPNEL</sequence>
<organism evidence="1 2">
    <name type="scientific">SAR92 clade bacterium</name>
    <dbReference type="NCBI Taxonomy" id="2315479"/>
    <lineage>
        <taxon>Bacteria</taxon>
        <taxon>Pseudomonadati</taxon>
        <taxon>Pseudomonadota</taxon>
        <taxon>Gammaproteobacteria</taxon>
        <taxon>Cellvibrionales</taxon>
        <taxon>Porticoccaceae</taxon>
        <taxon>SAR92 clade</taxon>
    </lineage>
</organism>
<accession>A0A520LMW7</accession>
<name>A0A520LMW7_9GAMM</name>